<dbReference type="Pfam" id="PF00211">
    <property type="entry name" value="Guanylate_cyc"/>
    <property type="match status" value="2"/>
</dbReference>
<dbReference type="PANTHER" id="PTHR16305:SF28">
    <property type="entry name" value="GUANYLATE CYCLASE DOMAIN-CONTAINING PROTEIN"/>
    <property type="match status" value="1"/>
</dbReference>
<keyword evidence="8" id="KW-1185">Reference proteome</keyword>
<organism evidence="7 8">
    <name type="scientific">Leptosia nina</name>
    <dbReference type="NCBI Taxonomy" id="320188"/>
    <lineage>
        <taxon>Eukaryota</taxon>
        <taxon>Metazoa</taxon>
        <taxon>Ecdysozoa</taxon>
        <taxon>Arthropoda</taxon>
        <taxon>Hexapoda</taxon>
        <taxon>Insecta</taxon>
        <taxon>Pterygota</taxon>
        <taxon>Neoptera</taxon>
        <taxon>Endopterygota</taxon>
        <taxon>Lepidoptera</taxon>
        <taxon>Glossata</taxon>
        <taxon>Ditrysia</taxon>
        <taxon>Papilionoidea</taxon>
        <taxon>Pieridae</taxon>
        <taxon>Pierinae</taxon>
        <taxon>Leptosia</taxon>
    </lineage>
</organism>
<protein>
    <recommendedName>
        <fullName evidence="6">Guanylate cyclase domain-containing protein</fullName>
    </recommendedName>
</protein>
<evidence type="ECO:0000256" key="1">
    <source>
        <dbReference type="ARBA" id="ARBA00022741"/>
    </source>
</evidence>
<dbReference type="Proteomes" id="UP001497472">
    <property type="component" value="Unassembled WGS sequence"/>
</dbReference>
<dbReference type="FunFam" id="3.30.70.1230:FF:000017">
    <property type="entry name" value="Adenylate cyclase type 10"/>
    <property type="match status" value="1"/>
</dbReference>
<dbReference type="GO" id="GO:0005524">
    <property type="term" value="F:ATP binding"/>
    <property type="evidence" value="ECO:0007669"/>
    <property type="project" value="UniProtKB-KW"/>
</dbReference>
<comment type="caution">
    <text evidence="7">The sequence shown here is derived from an EMBL/GenBank/DDBJ whole genome shotgun (WGS) entry which is preliminary data.</text>
</comment>
<dbReference type="SUPFAM" id="SSF55073">
    <property type="entry name" value="Nucleotide cyclase"/>
    <property type="match status" value="2"/>
</dbReference>
<dbReference type="CDD" id="cd07302">
    <property type="entry name" value="CHD"/>
    <property type="match status" value="2"/>
</dbReference>
<feature type="domain" description="Guanylate cyclase" evidence="6">
    <location>
        <begin position="113"/>
        <end position="249"/>
    </location>
</feature>
<evidence type="ECO:0000259" key="6">
    <source>
        <dbReference type="PROSITE" id="PS50125"/>
    </source>
</evidence>
<evidence type="ECO:0000256" key="4">
    <source>
        <dbReference type="SAM" id="Coils"/>
    </source>
</evidence>
<keyword evidence="4" id="KW-0175">Coiled coil</keyword>
<evidence type="ECO:0000256" key="2">
    <source>
        <dbReference type="ARBA" id="ARBA00022840"/>
    </source>
</evidence>
<dbReference type="Gene3D" id="3.40.50.300">
    <property type="entry name" value="P-loop containing nucleotide triphosphate hydrolases"/>
    <property type="match status" value="1"/>
</dbReference>
<sequence>MNFRRPRTRSRRNSLNFIVNSEKWRSHGRRISRRNTDFADEGSSDDDLAQAGELQDWVEEFYFRKSVCADKSDQDIEVKLNQRQTLILSTLVPDEILLMDKFDAASPKRFVGVLLMADVSGYTALSEKYNAYGKGGTYRLTVTLNTYLGSLIEIIYSHGGDVIKFAGDAFLALWKTDKKTFINHTIHTAIACALIIQHSLGSYETDVKVNLKVKLAISAGNLLFAPIGTGIDMNYVIIGLPVLEAKAAESVCTSGEVKLTPTAWGHCYSRNYDHVIGNDGHVTIKAILYDSREKDVTKPFLGFGPMIRQIKKPFISIDDLPDYLYTSPDELSSADLAKRNDILSLRESILIAEERKIGSEIRKFMIRPILTQIDAHQPLEYLTEMRQVSILFITLKPIECPFPQLIAIINNSYQITCEIVYKSMGCVNKIILFDKDVMILVIFGLRGFKHESEAQAALKCAYNIKKSVSALDGVLEVSIGVTTGQVYCGVVGHPLRREFTVIGAIVNKAARFMCGFRNKITCDEATFVKSKMSSNGFTLQPSIALKGIIKPGKIYEYTEEIRVKELFDIPMIPPLLNRVDEMDYFENWIKDCQLPFRDFDALLLIAEARLGKTRLLQWMARYARNKQLKVCYLTLTSIHSATQYLAMSQIMDQILDIQQPVKGFEKEEKIVNLLKSYTDDLCYLNNIIKVRFAYHEGVSLQNDQAQDDKAKEVFKKIMVSIPEPCIVFIDDLQNLDSSSWDYLSIMFSALNIFTVLTVTRGKFHTVNNWLYHVFISSNIRKIVLGPLSSSWIAPLACQILDVDAVPNDLCNALRIKCNGMPGLIESFIVNLFSSGSLELKNVCNNLDDWDSEDLQYPDSSILHPIALNQNDQPLLDQLIQENSSGDIKICIVTKKEELKTDVNVQNIDVLIMMQIDSLTPYQQLLLKIASVIGNVLSRDLLENIMYENDPITTAKAVKRLFSMRILSCGNSKYRYNRMKTSTLTIASDSSLQNDLTCDCSFEYDPELNENLPKYAFCKVMKFKNKISRRTCYELLPLNQKKEFHTRIVNYLENHQQKCPDCGGTVMIVESSVSFHSDTRYNERYRSSVELQRLEDGSMSDDDEDEIKDVQCFNKNSISLDVLRTKSNISQRDITTDEPKATTSDIISNRSIRNDNQHSNSSQYASILKTNKSIDENEKRRSTKRVTLSNLIFRDVSVDTMQSYAVFDMFRSVVEANKVSDWQGLGVIDDEDKNIDGNDEKRSFKLKLDKGVSKTDFHKCTCMELNIVIYEQLIHHATEAGLKDKLIKFLTKYSRLNILSNNSEISIPQLEKAEQILMSEKCIDNVSEFGRKLFFGKIYSLQAAAYLMSNKLMASKVYIEKAAKIYNINLTKLSDITDFRHVYNYIKSKHPKHRSHDASLKSDSIFCLNIATILFSTLEDLKTARVTAMRALFLVQRFHCSTIDLCDAFTNAIQIELDLGKPELTENTERIAITTLRNISKPIQSHELFAIGKMFLASFRARTARAKLAAAVRSGFRALTVSRFVHADKISLDIIPDLFYILLCRKRVNEAIDVLKLLLDLSQTHNSLDCETWYYALAIDMILDCGFQIESPQEINRFAEYALNMGKSAGESRRRLVVGIWTFWLRLDLERKAKRFENEALNWCGNEKDDGSLTTLISSLRLAEGMLESLARKVDDLKKVVDLMELRSLADKELMRLEGDTKVVKVIEPRWLLLKANSLNLSGRHNVAASTFTQCLEEARKINNRLEESLAQAALSNSKFWIQSAKAGTFMEWMTAGESVQSFWHQLMYKINTTHQ</sequence>
<accession>A0AAV1JAI6</accession>
<dbReference type="GO" id="GO:0004016">
    <property type="term" value="F:adenylate cyclase activity"/>
    <property type="evidence" value="ECO:0007669"/>
    <property type="project" value="TreeGrafter"/>
</dbReference>
<dbReference type="InterPro" id="IPR001054">
    <property type="entry name" value="A/G_cyclase"/>
</dbReference>
<dbReference type="PROSITE" id="PS50125">
    <property type="entry name" value="GUANYLATE_CYCLASE_2"/>
    <property type="match status" value="2"/>
</dbReference>
<dbReference type="GO" id="GO:0005737">
    <property type="term" value="C:cytoplasm"/>
    <property type="evidence" value="ECO:0007669"/>
    <property type="project" value="TreeGrafter"/>
</dbReference>
<proteinExistence type="predicted"/>
<evidence type="ECO:0000313" key="7">
    <source>
        <dbReference type="EMBL" id="CAK1545542.1"/>
    </source>
</evidence>
<dbReference type="InterPro" id="IPR027417">
    <property type="entry name" value="P-loop_NTPase"/>
</dbReference>
<dbReference type="GO" id="GO:0009190">
    <property type="term" value="P:cyclic nucleotide biosynthetic process"/>
    <property type="evidence" value="ECO:0007669"/>
    <property type="project" value="InterPro"/>
</dbReference>
<feature type="domain" description="Guanylate cyclase" evidence="6">
    <location>
        <begin position="439"/>
        <end position="513"/>
    </location>
</feature>
<gene>
    <name evidence="7" type="ORF">LNINA_LOCUS5182</name>
</gene>
<name>A0AAV1JAI6_9NEOP</name>
<reference evidence="7 8" key="1">
    <citation type="submission" date="2023-11" db="EMBL/GenBank/DDBJ databases">
        <authorList>
            <person name="Okamura Y."/>
        </authorList>
    </citation>
    <scope>NUCLEOTIDE SEQUENCE [LARGE SCALE GENOMIC DNA]</scope>
</reference>
<keyword evidence="1" id="KW-0547">Nucleotide-binding</keyword>
<evidence type="ECO:0000256" key="3">
    <source>
        <dbReference type="ARBA" id="ARBA00023239"/>
    </source>
</evidence>
<dbReference type="SUPFAM" id="SSF52540">
    <property type="entry name" value="P-loop containing nucleoside triphosphate hydrolases"/>
    <property type="match status" value="1"/>
</dbReference>
<keyword evidence="3" id="KW-0456">Lyase</keyword>
<dbReference type="GO" id="GO:0035556">
    <property type="term" value="P:intracellular signal transduction"/>
    <property type="evidence" value="ECO:0007669"/>
    <property type="project" value="InterPro"/>
</dbReference>
<feature type="region of interest" description="Disordered" evidence="5">
    <location>
        <begin position="1133"/>
        <end position="1162"/>
    </location>
</feature>
<feature type="compositionally biased region" description="Polar residues" evidence="5">
    <location>
        <begin position="1140"/>
        <end position="1150"/>
    </location>
</feature>
<evidence type="ECO:0000256" key="5">
    <source>
        <dbReference type="SAM" id="MobiDB-lite"/>
    </source>
</evidence>
<dbReference type="PANTHER" id="PTHR16305">
    <property type="entry name" value="TESTICULAR SOLUBLE ADENYLYL CYCLASE"/>
    <property type="match status" value="1"/>
</dbReference>
<dbReference type="Gene3D" id="3.30.70.1230">
    <property type="entry name" value="Nucleotide cyclase"/>
    <property type="match status" value="2"/>
</dbReference>
<dbReference type="InterPro" id="IPR029787">
    <property type="entry name" value="Nucleotide_cyclase"/>
</dbReference>
<keyword evidence="2" id="KW-0067">ATP-binding</keyword>
<feature type="coiled-coil region" evidence="4">
    <location>
        <begin position="1659"/>
        <end position="1686"/>
    </location>
</feature>
<dbReference type="EMBL" id="CAVLEF010000007">
    <property type="protein sequence ID" value="CAK1545542.1"/>
    <property type="molecule type" value="Genomic_DNA"/>
</dbReference>
<evidence type="ECO:0000313" key="8">
    <source>
        <dbReference type="Proteomes" id="UP001497472"/>
    </source>
</evidence>